<sequence>MEDQIQMLHKTGTLLTAALLGLTATIGGAGPAAAAPSASADAPTFSLSRLVLEPTERGYQGSLRVTITNNSDSTQGFYFQVREAVAGSFSGGVESRCESDGVEEGLLVRTCALPRGNDLAPGESRRATVEFQVLTTSRSYPMIAAGGLVTAYSYETGSLGTVPFSAQFRSLDGKLARPQTYVQDTQANASVELAGPVTDGPENTRRVPLRVRYAGDARQLANSLTATQLPAGSTIRFTEPFDGPVYGPQAFVPGGLLMQGEEREVALFISRPTDPADESTPITVELATHYWNEIVPDVDPSDNTVTFNLALSTS</sequence>
<dbReference type="Proteomes" id="UP000266889">
    <property type="component" value="Unassembled WGS sequence"/>
</dbReference>
<accession>A0A3N9WPW0</accession>
<organism evidence="2 3">
    <name type="scientific">Micromonospora arida</name>
    <dbReference type="NCBI Taxonomy" id="2203715"/>
    <lineage>
        <taxon>Bacteria</taxon>
        <taxon>Bacillati</taxon>
        <taxon>Actinomycetota</taxon>
        <taxon>Actinomycetes</taxon>
        <taxon>Micromonosporales</taxon>
        <taxon>Micromonosporaceae</taxon>
        <taxon>Micromonospora</taxon>
    </lineage>
</organism>
<feature type="signal peptide" evidence="1">
    <location>
        <begin position="1"/>
        <end position="34"/>
    </location>
</feature>
<protein>
    <recommendedName>
        <fullName evidence="4">DUF916 domain-containing protein</fullName>
    </recommendedName>
</protein>
<name>A0A3N9WPW0_9ACTN</name>
<evidence type="ECO:0000256" key="1">
    <source>
        <dbReference type="SAM" id="SignalP"/>
    </source>
</evidence>
<keyword evidence="3" id="KW-1185">Reference proteome</keyword>
<comment type="caution">
    <text evidence="2">The sequence shown here is derived from an EMBL/GenBank/DDBJ whole genome shotgun (WGS) entry which is preliminary data.</text>
</comment>
<dbReference type="EMBL" id="QGSY01000305">
    <property type="protein sequence ID" value="RQX02872.1"/>
    <property type="molecule type" value="Genomic_DNA"/>
</dbReference>
<proteinExistence type="predicted"/>
<gene>
    <name evidence="2" type="ORF">DLJ58_30540</name>
</gene>
<evidence type="ECO:0008006" key="4">
    <source>
        <dbReference type="Google" id="ProtNLM"/>
    </source>
</evidence>
<feature type="chain" id="PRO_5017972299" description="DUF916 domain-containing protein" evidence="1">
    <location>
        <begin position="35"/>
        <end position="314"/>
    </location>
</feature>
<reference evidence="2 3" key="1">
    <citation type="submission" date="2018-05" db="EMBL/GenBank/DDBJ databases">
        <title>Micromonospora from Atacama Desert.</title>
        <authorList>
            <person name="Carro L."/>
            <person name="Goodfellow M."/>
            <person name="Klenk H.-P."/>
        </authorList>
    </citation>
    <scope>NUCLEOTIDE SEQUENCE [LARGE SCALE GENOMIC DNA]</scope>
    <source>
        <strain evidence="2 3">LB32</strain>
    </source>
</reference>
<keyword evidence="1" id="KW-0732">Signal</keyword>
<evidence type="ECO:0000313" key="3">
    <source>
        <dbReference type="Proteomes" id="UP000266889"/>
    </source>
</evidence>
<dbReference type="AlphaFoldDB" id="A0A3N9WPW0"/>
<evidence type="ECO:0000313" key="2">
    <source>
        <dbReference type="EMBL" id="RQX02872.1"/>
    </source>
</evidence>